<dbReference type="Gene3D" id="1.25.40.10">
    <property type="entry name" value="Tetratricopeptide repeat domain"/>
    <property type="match status" value="3"/>
</dbReference>
<feature type="region of interest" description="Disordered" evidence="1">
    <location>
        <begin position="1"/>
        <end position="37"/>
    </location>
</feature>
<dbReference type="PRINTS" id="PR00381">
    <property type="entry name" value="KINESINLIGHT"/>
</dbReference>
<organism evidence="2 3">
    <name type="scientific">Mycena albidolilacea</name>
    <dbReference type="NCBI Taxonomy" id="1033008"/>
    <lineage>
        <taxon>Eukaryota</taxon>
        <taxon>Fungi</taxon>
        <taxon>Dikarya</taxon>
        <taxon>Basidiomycota</taxon>
        <taxon>Agaricomycotina</taxon>
        <taxon>Agaricomycetes</taxon>
        <taxon>Agaricomycetidae</taxon>
        <taxon>Agaricales</taxon>
        <taxon>Marasmiineae</taxon>
        <taxon>Mycenaceae</taxon>
        <taxon>Mycena</taxon>
    </lineage>
</organism>
<gene>
    <name evidence="2" type="ORF">DFH08DRAFT_790251</name>
</gene>
<feature type="compositionally biased region" description="Gly residues" evidence="1">
    <location>
        <begin position="27"/>
        <end position="36"/>
    </location>
</feature>
<dbReference type="PANTHER" id="PTHR46082:SF6">
    <property type="entry name" value="AAA+ ATPASE DOMAIN-CONTAINING PROTEIN-RELATED"/>
    <property type="match status" value="1"/>
</dbReference>
<feature type="region of interest" description="Disordered" evidence="1">
    <location>
        <begin position="872"/>
        <end position="940"/>
    </location>
</feature>
<dbReference type="InterPro" id="IPR027417">
    <property type="entry name" value="P-loop_NTPase"/>
</dbReference>
<evidence type="ECO:0000313" key="3">
    <source>
        <dbReference type="Proteomes" id="UP001218218"/>
    </source>
</evidence>
<reference evidence="2" key="1">
    <citation type="submission" date="2023-03" db="EMBL/GenBank/DDBJ databases">
        <title>Massive genome expansion in bonnet fungi (Mycena s.s.) driven by repeated elements and novel gene families across ecological guilds.</title>
        <authorList>
            <consortium name="Lawrence Berkeley National Laboratory"/>
            <person name="Harder C.B."/>
            <person name="Miyauchi S."/>
            <person name="Viragh M."/>
            <person name="Kuo A."/>
            <person name="Thoen E."/>
            <person name="Andreopoulos B."/>
            <person name="Lu D."/>
            <person name="Skrede I."/>
            <person name="Drula E."/>
            <person name="Henrissat B."/>
            <person name="Morin E."/>
            <person name="Kohler A."/>
            <person name="Barry K."/>
            <person name="LaButti K."/>
            <person name="Morin E."/>
            <person name="Salamov A."/>
            <person name="Lipzen A."/>
            <person name="Mereny Z."/>
            <person name="Hegedus B."/>
            <person name="Baldrian P."/>
            <person name="Stursova M."/>
            <person name="Weitz H."/>
            <person name="Taylor A."/>
            <person name="Grigoriev I.V."/>
            <person name="Nagy L.G."/>
            <person name="Martin F."/>
            <person name="Kauserud H."/>
        </authorList>
    </citation>
    <scope>NUCLEOTIDE SEQUENCE</scope>
    <source>
        <strain evidence="2">CBHHK002</strain>
    </source>
</reference>
<accession>A0AAD7EEV9</accession>
<dbReference type="NCBIfam" id="NF040586">
    <property type="entry name" value="FxSxx_TPR"/>
    <property type="match status" value="1"/>
</dbReference>
<dbReference type="SMART" id="SM00028">
    <property type="entry name" value="TPR"/>
    <property type="match status" value="9"/>
</dbReference>
<name>A0AAD7EEV9_9AGAR</name>
<sequence length="940" mass="104195">MLSRDDSRSLYITGGQGGHGGHAHPHGTGGPGGTGLGPNVNINLHPGPASQQAFQPSNIQASQTINHCPPPSRIFQGRRDILDKMHYFFTSDVGIQHIYVLYGLGGAGKTQITLKFINESSSRFSDTFFIDASTITTINTGFKNIAVVKGSGDSLQDGLLWLASRVEEWLLVFDNTDDPSINLNDFIPQCNHGNIIITSRNPGLRVYGSHSLVSDLEEEDAVALLLKSAAQAATTGTMLTATPIVKALHYLPLAIVQAGSFISKSQDLDGYLTLYTTNQARLLGEMPAQTHDHYARTVYTTWQMSFDRLTQPAAMFLQYCSFLHHNGISEQIFSYASEYTFPSGWPSKEDLQEPLEFLSHFLGPSGEWDSLQFSNMTNEVQAYSLISIDTEKKLFSIHPLVHAWSQKTGDPEKYLSNMGSILGMALSARPHYDIQLGSLEICPHVELALQMDAEVALGFKKRYGLILWEAGKYKQYEKLLEGVLEKWKQVQGDNHLDTLRIMGSLASTYSGLGEHQKAKELDLNVLEKQKQVLGDNHPDTLGTMGNLAWTYSDLGEHQKAKELILTVLEKRKQVLGDNHPDILHTMGNLARTYSDLGEHQKAKELDLTVLEKWKQVLGDNHLLTLLTMGNLAKTYSDLGEHRKAKELNLTVLEKREQVLGDNHPDTLHTMGNLASTYSDLGEHQKAKELKATVMEKQEQVLGDNHPDTLLTMGNLANTYSNLGEHQNAKELNLTVLEKQKQVLGDNHPGTLHTMGNLANIYLNLGEHQKAKELNLTVLEKRKQVLGDNHPDTLRTMGNLAWTYSDLGEHQKAKELNLTVLENQKQVLGDNHLQTLRTMGNLANTYSDLGEHQKAKELKATVLEKQNQFPLLTHSPSLHVSPPPPLPLQSSHAPSSLPPLCNLGRGLKKQTASAAAEPAPAGKAKATRKHVLQHNTRPHWR</sequence>
<dbReference type="EMBL" id="JARIHO010000062">
    <property type="protein sequence ID" value="KAJ7315288.1"/>
    <property type="molecule type" value="Genomic_DNA"/>
</dbReference>
<dbReference type="Pfam" id="PF13374">
    <property type="entry name" value="TPR_10"/>
    <property type="match status" value="4"/>
</dbReference>
<evidence type="ECO:0000256" key="1">
    <source>
        <dbReference type="SAM" id="MobiDB-lite"/>
    </source>
</evidence>
<dbReference type="Pfam" id="PF13424">
    <property type="entry name" value="TPR_12"/>
    <property type="match status" value="3"/>
</dbReference>
<dbReference type="SUPFAM" id="SSF48452">
    <property type="entry name" value="TPR-like"/>
    <property type="match status" value="3"/>
</dbReference>
<evidence type="ECO:0008006" key="4">
    <source>
        <dbReference type="Google" id="ProtNLM"/>
    </source>
</evidence>
<dbReference type="Gene3D" id="3.40.50.300">
    <property type="entry name" value="P-loop containing nucleotide triphosphate hydrolases"/>
    <property type="match status" value="1"/>
</dbReference>
<dbReference type="InterPro" id="IPR019734">
    <property type="entry name" value="TPR_rpt"/>
</dbReference>
<dbReference type="InterPro" id="IPR053137">
    <property type="entry name" value="NLR-like"/>
</dbReference>
<dbReference type="Proteomes" id="UP001218218">
    <property type="component" value="Unassembled WGS sequence"/>
</dbReference>
<feature type="compositionally biased region" description="Low complexity" evidence="1">
    <location>
        <begin position="908"/>
        <end position="923"/>
    </location>
</feature>
<proteinExistence type="predicted"/>
<dbReference type="PANTHER" id="PTHR46082">
    <property type="entry name" value="ATP/GTP-BINDING PROTEIN-RELATED"/>
    <property type="match status" value="1"/>
</dbReference>
<dbReference type="SUPFAM" id="SSF52540">
    <property type="entry name" value="P-loop containing nucleoside triphosphate hydrolases"/>
    <property type="match status" value="1"/>
</dbReference>
<feature type="compositionally biased region" description="Low complexity" evidence="1">
    <location>
        <begin position="887"/>
        <end position="899"/>
    </location>
</feature>
<dbReference type="InterPro" id="IPR011990">
    <property type="entry name" value="TPR-like_helical_dom_sf"/>
</dbReference>
<comment type="caution">
    <text evidence="2">The sequence shown here is derived from an EMBL/GenBank/DDBJ whole genome shotgun (WGS) entry which is preliminary data.</text>
</comment>
<keyword evidence="3" id="KW-1185">Reference proteome</keyword>
<dbReference type="AlphaFoldDB" id="A0AAD7EEV9"/>
<evidence type="ECO:0000313" key="2">
    <source>
        <dbReference type="EMBL" id="KAJ7315288.1"/>
    </source>
</evidence>
<feature type="compositionally biased region" description="Basic residues" evidence="1">
    <location>
        <begin position="924"/>
        <end position="940"/>
    </location>
</feature>
<protein>
    <recommendedName>
        <fullName evidence="4">TPR-like protein</fullName>
    </recommendedName>
</protein>